<evidence type="ECO:0000256" key="6">
    <source>
        <dbReference type="ARBA" id="ARBA00023134"/>
    </source>
</evidence>
<dbReference type="FunFam" id="3.40.50.10050:FF:000001">
    <property type="entry name" value="Translation initiation factor IF-2"/>
    <property type="match status" value="1"/>
</dbReference>
<organism evidence="10">
    <name type="scientific">candidate division CPR3 bacterium</name>
    <dbReference type="NCBI Taxonomy" id="2268181"/>
    <lineage>
        <taxon>Bacteria</taxon>
        <taxon>Bacteria division CPR3</taxon>
    </lineage>
</organism>
<dbReference type="PANTHER" id="PTHR43381">
    <property type="entry name" value="TRANSLATION INITIATION FACTOR IF-2-RELATED"/>
    <property type="match status" value="1"/>
</dbReference>
<dbReference type="InterPro" id="IPR000178">
    <property type="entry name" value="TF_IF2_bacterial-like"/>
</dbReference>
<dbReference type="Pfam" id="PF00009">
    <property type="entry name" value="GTP_EFTU"/>
    <property type="match status" value="1"/>
</dbReference>
<reference evidence="10" key="1">
    <citation type="journal article" date="2020" name="mSystems">
        <title>Genome- and Community-Level Interaction Insights into Carbon Utilization and Element Cycling Functions of Hydrothermarchaeota in Hydrothermal Sediment.</title>
        <authorList>
            <person name="Zhou Z."/>
            <person name="Liu Y."/>
            <person name="Xu W."/>
            <person name="Pan J."/>
            <person name="Luo Z.H."/>
            <person name="Li M."/>
        </authorList>
    </citation>
    <scope>NUCLEOTIDE SEQUENCE [LARGE SCALE GENOMIC DNA]</scope>
    <source>
        <strain evidence="10">SpSt-1042</strain>
    </source>
</reference>
<dbReference type="PRINTS" id="PR00315">
    <property type="entry name" value="ELONGATNFCT"/>
</dbReference>
<dbReference type="Gene3D" id="2.40.30.10">
    <property type="entry name" value="Translation factors"/>
    <property type="match status" value="2"/>
</dbReference>
<evidence type="ECO:0000256" key="7">
    <source>
        <dbReference type="NCBIfam" id="TIGR00487"/>
    </source>
</evidence>
<dbReference type="NCBIfam" id="TIGR00231">
    <property type="entry name" value="small_GTP"/>
    <property type="match status" value="1"/>
</dbReference>
<dbReference type="NCBIfam" id="TIGR00487">
    <property type="entry name" value="IF-2"/>
    <property type="match status" value="1"/>
</dbReference>
<dbReference type="InterPro" id="IPR000795">
    <property type="entry name" value="T_Tr_GTP-bd_dom"/>
</dbReference>
<comment type="function">
    <text evidence="8">One of the essential components for the initiation of protein synthesis. Protects formylmethionyl-tRNA from spontaneous hydrolysis and promotes its binding to the 30S ribosomal subunits. Also involved in the hydrolysis of GTP during the formation of the 70S ribosomal complex.</text>
</comment>
<dbReference type="GO" id="GO:0003743">
    <property type="term" value="F:translation initiation factor activity"/>
    <property type="evidence" value="ECO:0007669"/>
    <property type="project" value="UniProtKB-UniRule"/>
</dbReference>
<protein>
    <recommendedName>
        <fullName evidence="2 7">Translation initiation factor IF-2</fullName>
    </recommendedName>
</protein>
<dbReference type="InterPro" id="IPR036925">
    <property type="entry name" value="TIF_IF2_dom3_sf"/>
</dbReference>
<dbReference type="InterPro" id="IPR015760">
    <property type="entry name" value="TIF_IF2"/>
</dbReference>
<evidence type="ECO:0000259" key="9">
    <source>
        <dbReference type="PROSITE" id="PS51722"/>
    </source>
</evidence>
<dbReference type="FunFam" id="3.40.50.300:FF:000019">
    <property type="entry name" value="Translation initiation factor IF-2"/>
    <property type="match status" value="1"/>
</dbReference>
<name>A0A7C5YW08_UNCC3</name>
<dbReference type="GO" id="GO:0005525">
    <property type="term" value="F:GTP binding"/>
    <property type="evidence" value="ECO:0007669"/>
    <property type="project" value="UniProtKB-KW"/>
</dbReference>
<dbReference type="GO" id="GO:0005737">
    <property type="term" value="C:cytoplasm"/>
    <property type="evidence" value="ECO:0007669"/>
    <property type="project" value="UniProtKB-UniRule"/>
</dbReference>
<dbReference type="InterPro" id="IPR005225">
    <property type="entry name" value="Small_GTP-bd"/>
</dbReference>
<keyword evidence="4" id="KW-0547">Nucleotide-binding</keyword>
<sequence>MPMKNTNKQKQFLYKPPVVGIMGHVDHGKTTLLDAIRKSNIVDKEYGGITQHINAYQVVYKDKKITFIDTPGHEAFTEMRRRGADSTDIIVLVVAADEGVRPQTKEVIDLWKNSNDKLIVAINKIDKEDAKPDRIKQELVENGVPLEGFGGDVPYVEVSALKNRNIDLLLDTILLVAELNEIDKAPTLENAEYIGEGIVLESYLDHSLGFVSLVIVRVGEFRRGLYVSGGKICSKIRALLNEGRKTVDIADISTPIYIIGMPQALPLGEIVRCYIDEKIAKNQVEESINIQKEKSVEVLKEDILTRLASYVEGEKSRSFNVVLKADTAGTLEAIRRALLKIKVEGVRLAIVRDSTGNIVEDDIEFAKTVNGIVLGFNVKLDPAAEKLSREMGVVTRIYKVIYELIEEVKGAMEGIVEIEEEEKILGEAEIKKVYELSDKTKVAGCLVLSGVISRNGNVYIERNGQRVHQAQITTLKHFKEDIKEAHKGMECGVKISPQFDIKEGDKIVLFKIVKGE</sequence>
<dbReference type="InterPro" id="IPR009000">
    <property type="entry name" value="Transl_B-barrel_sf"/>
</dbReference>
<dbReference type="SUPFAM" id="SSF52156">
    <property type="entry name" value="Initiation factor IF2/eIF5b, domain 3"/>
    <property type="match status" value="1"/>
</dbReference>
<dbReference type="AlphaFoldDB" id="A0A7C5YW08"/>
<evidence type="ECO:0000256" key="2">
    <source>
        <dbReference type="ARBA" id="ARBA00020675"/>
    </source>
</evidence>
<dbReference type="PROSITE" id="PS51722">
    <property type="entry name" value="G_TR_2"/>
    <property type="match status" value="1"/>
</dbReference>
<keyword evidence="6" id="KW-0342">GTP-binding</keyword>
<keyword evidence="3 8" id="KW-0396">Initiation factor</keyword>
<accession>A0A7C5YW08</accession>
<dbReference type="CDD" id="cd03692">
    <property type="entry name" value="mtIF2_IVc"/>
    <property type="match status" value="1"/>
</dbReference>
<evidence type="ECO:0000313" key="10">
    <source>
        <dbReference type="EMBL" id="HHR92096.1"/>
    </source>
</evidence>
<dbReference type="InterPro" id="IPR053905">
    <property type="entry name" value="EF-G-like_DII"/>
</dbReference>
<dbReference type="EMBL" id="DRVY01000034">
    <property type="protein sequence ID" value="HHR92096.1"/>
    <property type="molecule type" value="Genomic_DNA"/>
</dbReference>
<dbReference type="Gene3D" id="3.40.50.300">
    <property type="entry name" value="P-loop containing nucleotide triphosphate hydrolases"/>
    <property type="match status" value="1"/>
</dbReference>
<comment type="similarity">
    <text evidence="1 8">Belongs to the TRAFAC class translation factor GTPase superfamily. Classic translation factor GTPase family. IF-2 subfamily.</text>
</comment>
<gene>
    <name evidence="10" type="primary">infB</name>
    <name evidence="10" type="ORF">ENL96_01095</name>
</gene>
<dbReference type="FunFam" id="2.40.30.10:FF:000008">
    <property type="entry name" value="Translation initiation factor IF-2"/>
    <property type="match status" value="1"/>
</dbReference>
<evidence type="ECO:0000256" key="5">
    <source>
        <dbReference type="ARBA" id="ARBA00022917"/>
    </source>
</evidence>
<evidence type="ECO:0000256" key="3">
    <source>
        <dbReference type="ARBA" id="ARBA00022540"/>
    </source>
</evidence>
<dbReference type="CDD" id="cd01887">
    <property type="entry name" value="IF2_eIF5B"/>
    <property type="match status" value="1"/>
</dbReference>
<dbReference type="InterPro" id="IPR027417">
    <property type="entry name" value="P-loop_NTPase"/>
</dbReference>
<dbReference type="SUPFAM" id="SSF52540">
    <property type="entry name" value="P-loop containing nucleoside triphosphate hydrolases"/>
    <property type="match status" value="1"/>
</dbReference>
<dbReference type="SUPFAM" id="SSF50447">
    <property type="entry name" value="Translation proteins"/>
    <property type="match status" value="2"/>
</dbReference>
<dbReference type="Pfam" id="PF11987">
    <property type="entry name" value="IF-2"/>
    <property type="match status" value="1"/>
</dbReference>
<keyword evidence="5 8" id="KW-0648">Protein biosynthesis</keyword>
<evidence type="ECO:0000256" key="1">
    <source>
        <dbReference type="ARBA" id="ARBA00007733"/>
    </source>
</evidence>
<dbReference type="PANTHER" id="PTHR43381:SF5">
    <property type="entry name" value="TR-TYPE G DOMAIN-CONTAINING PROTEIN"/>
    <property type="match status" value="1"/>
</dbReference>
<comment type="caution">
    <text evidence="10">The sequence shown here is derived from an EMBL/GenBank/DDBJ whole genome shotgun (WGS) entry which is preliminary data.</text>
</comment>
<feature type="domain" description="Tr-type G" evidence="9">
    <location>
        <begin position="14"/>
        <end position="181"/>
    </location>
</feature>
<dbReference type="Gene3D" id="3.40.50.10050">
    <property type="entry name" value="Translation initiation factor IF- 2, domain 3"/>
    <property type="match status" value="1"/>
</dbReference>
<evidence type="ECO:0000256" key="4">
    <source>
        <dbReference type="ARBA" id="ARBA00022741"/>
    </source>
</evidence>
<proteinExistence type="inferred from homology"/>
<dbReference type="Pfam" id="PF22042">
    <property type="entry name" value="EF-G_D2"/>
    <property type="match status" value="1"/>
</dbReference>
<evidence type="ECO:0000256" key="8">
    <source>
        <dbReference type="RuleBase" id="RU000644"/>
    </source>
</evidence>
<dbReference type="InterPro" id="IPR023115">
    <property type="entry name" value="TIF_IF2_dom3"/>
</dbReference>
<dbReference type="GO" id="GO:0003924">
    <property type="term" value="F:GTPase activity"/>
    <property type="evidence" value="ECO:0007669"/>
    <property type="project" value="InterPro"/>
</dbReference>